<evidence type="ECO:0000313" key="3">
    <source>
        <dbReference type="Proteomes" id="UP001160148"/>
    </source>
</evidence>
<protein>
    <submittedName>
        <fullName evidence="2">Uncharacterized protein</fullName>
    </submittedName>
</protein>
<feature type="region of interest" description="Disordered" evidence="1">
    <location>
        <begin position="87"/>
        <end position="112"/>
    </location>
</feature>
<name>A0AAV0VVQ7_9HEMI</name>
<accession>A0AAV0VVQ7</accession>
<proteinExistence type="predicted"/>
<gene>
    <name evidence="2" type="ORF">MEUPH1_LOCUS5130</name>
</gene>
<dbReference type="Proteomes" id="UP001160148">
    <property type="component" value="Unassembled WGS sequence"/>
</dbReference>
<sequence>MYLRALVAYLGPSFVPFCQPSDQRTTILQWYRYRRQMALNRYGSMFAERRTVFASSGTLETHRIQLDVLNRTPWYGLRDAKGLGASDITSEALPNSDGGARDAGPPRTSDGI</sequence>
<dbReference type="AlphaFoldDB" id="A0AAV0VVQ7"/>
<organism evidence="2 3">
    <name type="scientific">Macrosiphum euphorbiae</name>
    <name type="common">potato aphid</name>
    <dbReference type="NCBI Taxonomy" id="13131"/>
    <lineage>
        <taxon>Eukaryota</taxon>
        <taxon>Metazoa</taxon>
        <taxon>Ecdysozoa</taxon>
        <taxon>Arthropoda</taxon>
        <taxon>Hexapoda</taxon>
        <taxon>Insecta</taxon>
        <taxon>Pterygota</taxon>
        <taxon>Neoptera</taxon>
        <taxon>Paraneoptera</taxon>
        <taxon>Hemiptera</taxon>
        <taxon>Sternorrhyncha</taxon>
        <taxon>Aphidomorpha</taxon>
        <taxon>Aphidoidea</taxon>
        <taxon>Aphididae</taxon>
        <taxon>Macrosiphini</taxon>
        <taxon>Macrosiphum</taxon>
    </lineage>
</organism>
<reference evidence="2 3" key="1">
    <citation type="submission" date="2023-01" db="EMBL/GenBank/DDBJ databases">
        <authorList>
            <person name="Whitehead M."/>
        </authorList>
    </citation>
    <scope>NUCLEOTIDE SEQUENCE [LARGE SCALE GENOMIC DNA]</scope>
</reference>
<keyword evidence="3" id="KW-1185">Reference proteome</keyword>
<evidence type="ECO:0000256" key="1">
    <source>
        <dbReference type="SAM" id="MobiDB-lite"/>
    </source>
</evidence>
<comment type="caution">
    <text evidence="2">The sequence shown here is derived from an EMBL/GenBank/DDBJ whole genome shotgun (WGS) entry which is preliminary data.</text>
</comment>
<dbReference type="EMBL" id="CARXXK010000001">
    <property type="protein sequence ID" value="CAI6348458.1"/>
    <property type="molecule type" value="Genomic_DNA"/>
</dbReference>
<evidence type="ECO:0000313" key="2">
    <source>
        <dbReference type="EMBL" id="CAI6348458.1"/>
    </source>
</evidence>